<evidence type="ECO:0000256" key="1">
    <source>
        <dbReference type="SAM" id="MobiDB-lite"/>
    </source>
</evidence>
<proteinExistence type="predicted"/>
<dbReference type="Proteomes" id="UP001280121">
    <property type="component" value="Unassembled WGS sequence"/>
</dbReference>
<feature type="region of interest" description="Disordered" evidence="1">
    <location>
        <begin position="1"/>
        <end position="99"/>
    </location>
</feature>
<sequence>MRESTEKPKAARSGSVMCGKCRLPGHNSRTCKAKDSPLATKKASKIQPTISEGKGVVSSLKPSKKRQRAAAKQEDVGENSSHPTTQVQTQPISQLAQLN</sequence>
<evidence type="ECO:0000313" key="3">
    <source>
        <dbReference type="Proteomes" id="UP001280121"/>
    </source>
</evidence>
<accession>A0AAD9WPQ4</accession>
<reference evidence="2" key="1">
    <citation type="journal article" date="2023" name="Plant J.">
        <title>Genome sequences and population genomics provide insights into the demographic history, inbreeding, and mutation load of two 'living fossil' tree species of Dipteronia.</title>
        <authorList>
            <person name="Feng Y."/>
            <person name="Comes H.P."/>
            <person name="Chen J."/>
            <person name="Zhu S."/>
            <person name="Lu R."/>
            <person name="Zhang X."/>
            <person name="Li P."/>
            <person name="Qiu J."/>
            <person name="Olsen K.M."/>
            <person name="Qiu Y."/>
        </authorList>
    </citation>
    <scope>NUCLEOTIDE SEQUENCE</scope>
    <source>
        <strain evidence="2">KIB01</strain>
    </source>
</reference>
<keyword evidence="3" id="KW-1185">Reference proteome</keyword>
<gene>
    <name evidence="2" type="ORF">Ddye_025732</name>
</gene>
<dbReference type="AlphaFoldDB" id="A0AAD9WPQ4"/>
<comment type="caution">
    <text evidence="2">The sequence shown here is derived from an EMBL/GenBank/DDBJ whole genome shotgun (WGS) entry which is preliminary data.</text>
</comment>
<name>A0AAD9WPQ4_9ROSI</name>
<feature type="compositionally biased region" description="Polar residues" evidence="1">
    <location>
        <begin position="78"/>
        <end position="99"/>
    </location>
</feature>
<dbReference type="EMBL" id="JANJYI010000008">
    <property type="protein sequence ID" value="KAK2637937.1"/>
    <property type="molecule type" value="Genomic_DNA"/>
</dbReference>
<evidence type="ECO:0000313" key="2">
    <source>
        <dbReference type="EMBL" id="KAK2637937.1"/>
    </source>
</evidence>
<protein>
    <submittedName>
        <fullName evidence="2">Uncharacterized protein</fullName>
    </submittedName>
</protein>
<organism evidence="2 3">
    <name type="scientific">Dipteronia dyeriana</name>
    <dbReference type="NCBI Taxonomy" id="168575"/>
    <lineage>
        <taxon>Eukaryota</taxon>
        <taxon>Viridiplantae</taxon>
        <taxon>Streptophyta</taxon>
        <taxon>Embryophyta</taxon>
        <taxon>Tracheophyta</taxon>
        <taxon>Spermatophyta</taxon>
        <taxon>Magnoliopsida</taxon>
        <taxon>eudicotyledons</taxon>
        <taxon>Gunneridae</taxon>
        <taxon>Pentapetalae</taxon>
        <taxon>rosids</taxon>
        <taxon>malvids</taxon>
        <taxon>Sapindales</taxon>
        <taxon>Sapindaceae</taxon>
        <taxon>Hippocastanoideae</taxon>
        <taxon>Acereae</taxon>
        <taxon>Dipteronia</taxon>
    </lineage>
</organism>